<evidence type="ECO:0000256" key="1">
    <source>
        <dbReference type="SAM" id="Phobius"/>
    </source>
</evidence>
<dbReference type="RefSeq" id="WP_201633392.1">
    <property type="nucleotide sequence ID" value="NZ_JAEQNB010000002.1"/>
</dbReference>
<dbReference type="EMBL" id="JAEQNB010000002">
    <property type="protein sequence ID" value="MBL0386604.1"/>
    <property type="molecule type" value="Genomic_DNA"/>
</dbReference>
<feature type="transmembrane region" description="Helical" evidence="1">
    <location>
        <begin position="33"/>
        <end position="54"/>
    </location>
</feature>
<keyword evidence="3" id="KW-1185">Reference proteome</keyword>
<keyword evidence="1" id="KW-0472">Membrane</keyword>
<proteinExistence type="predicted"/>
<evidence type="ECO:0000313" key="2">
    <source>
        <dbReference type="EMBL" id="MBL0386604.1"/>
    </source>
</evidence>
<gene>
    <name evidence="2" type="ORF">JJB07_08070</name>
</gene>
<accession>A0ABS1J8L5</accession>
<keyword evidence="1" id="KW-1133">Transmembrane helix</keyword>
<dbReference type="Proteomes" id="UP000602284">
    <property type="component" value="Unassembled WGS sequence"/>
</dbReference>
<dbReference type="PROSITE" id="PS51257">
    <property type="entry name" value="PROKAR_LIPOPROTEIN"/>
    <property type="match status" value="1"/>
</dbReference>
<protein>
    <submittedName>
        <fullName evidence="2">Uncharacterized protein</fullName>
    </submittedName>
</protein>
<organism evidence="2 3">
    <name type="scientific">Tumebacillus amylolyticus</name>
    <dbReference type="NCBI Taxonomy" id="2801339"/>
    <lineage>
        <taxon>Bacteria</taxon>
        <taxon>Bacillati</taxon>
        <taxon>Bacillota</taxon>
        <taxon>Bacilli</taxon>
        <taxon>Bacillales</taxon>
        <taxon>Alicyclobacillaceae</taxon>
        <taxon>Tumebacillus</taxon>
    </lineage>
</organism>
<sequence length="78" mass="8663">MKVVTLLLFFFVIGCVAWLDGKRVKQENGKRDYYIYLAILGTVTVVGTLFFLGVRLPSPTDPIEKFIPPLSAITGGEE</sequence>
<name>A0ABS1J8L5_9BACL</name>
<reference evidence="2 3" key="1">
    <citation type="submission" date="2021-01" db="EMBL/GenBank/DDBJ databases">
        <title>Tumebacillus sp. strain ITR2 16S ribosomal RNA gene Genome sequencing and assembly.</title>
        <authorList>
            <person name="Kang M."/>
        </authorList>
    </citation>
    <scope>NUCLEOTIDE SEQUENCE [LARGE SCALE GENOMIC DNA]</scope>
    <source>
        <strain evidence="2 3">ITR2</strain>
    </source>
</reference>
<evidence type="ECO:0000313" key="3">
    <source>
        <dbReference type="Proteomes" id="UP000602284"/>
    </source>
</evidence>
<keyword evidence="1" id="KW-0812">Transmembrane</keyword>
<comment type="caution">
    <text evidence="2">The sequence shown here is derived from an EMBL/GenBank/DDBJ whole genome shotgun (WGS) entry which is preliminary data.</text>
</comment>